<evidence type="ECO:0000313" key="1">
    <source>
        <dbReference type="EMBL" id="MBK7952872.1"/>
    </source>
</evidence>
<sequence>MWDACEPATADQEYIERKRGLPDGLRVYRGPLKISGQVCAGSLVLPIRTLAGEVADLQFVILKANVVPGKPDKMLLPGVQVSRWPDACLTIGGPIKPKGMVYIVEGAGQAWSAHQATRRPAVCCFGVGRVEG</sequence>
<dbReference type="EMBL" id="JADJOT010000002">
    <property type="protein sequence ID" value="MBK7952872.1"/>
    <property type="molecule type" value="Genomic_DNA"/>
</dbReference>
<reference evidence="1 2" key="1">
    <citation type="submission" date="2020-10" db="EMBL/GenBank/DDBJ databases">
        <title>Connecting structure to function with the recovery of over 1000 high-quality activated sludge metagenome-assembled genomes encoding full-length rRNA genes using long-read sequencing.</title>
        <authorList>
            <person name="Singleton C.M."/>
            <person name="Petriglieri F."/>
            <person name="Kristensen J.M."/>
            <person name="Kirkegaard R.H."/>
            <person name="Michaelsen T.Y."/>
            <person name="Andersen M.H."/>
            <person name="Karst S.M."/>
            <person name="Dueholm M.S."/>
            <person name="Nielsen P.H."/>
            <person name="Albertsen M."/>
        </authorList>
    </citation>
    <scope>NUCLEOTIDE SEQUENCE [LARGE SCALE GENOMIC DNA]</scope>
    <source>
        <strain evidence="1">Fred_18-Q3-R57-64_BAT3C.720</strain>
    </source>
</reference>
<protein>
    <submittedName>
        <fullName evidence="1">Uncharacterized protein</fullName>
    </submittedName>
</protein>
<name>A0A935W2B1_9PROT</name>
<gene>
    <name evidence="1" type="ORF">IPK02_02265</name>
</gene>
<proteinExistence type="predicted"/>
<organism evidence="1 2">
    <name type="scientific">Candidatus Accumulibacter affinis</name>
    <dbReference type="NCBI Taxonomy" id="2954384"/>
    <lineage>
        <taxon>Bacteria</taxon>
        <taxon>Pseudomonadati</taxon>
        <taxon>Pseudomonadota</taxon>
        <taxon>Betaproteobacteria</taxon>
        <taxon>Candidatus Accumulibacter</taxon>
    </lineage>
</organism>
<comment type="caution">
    <text evidence="1">The sequence shown here is derived from an EMBL/GenBank/DDBJ whole genome shotgun (WGS) entry which is preliminary data.</text>
</comment>
<evidence type="ECO:0000313" key="2">
    <source>
        <dbReference type="Proteomes" id="UP000706151"/>
    </source>
</evidence>
<dbReference type="AlphaFoldDB" id="A0A935W2B1"/>
<dbReference type="Proteomes" id="UP000706151">
    <property type="component" value="Unassembled WGS sequence"/>
</dbReference>
<accession>A0A935W2B1</accession>